<evidence type="ECO:0000313" key="3">
    <source>
        <dbReference type="Proteomes" id="UP000186455"/>
    </source>
</evidence>
<feature type="region of interest" description="Disordered" evidence="1">
    <location>
        <begin position="29"/>
        <end position="82"/>
    </location>
</feature>
<name>A0A1Q4V681_9ACTN</name>
<sequence>MRDTTRWASAAGAGMMALGALVGLSSVSGGGVGDDGSRTPRHVGTTVDEAERREAPVNRRSGRTLPADFGTTTGARSATTDG</sequence>
<proteinExistence type="predicted"/>
<keyword evidence="3" id="KW-1185">Reference proteome</keyword>
<gene>
    <name evidence="2" type="ORF">AB852_17335</name>
</gene>
<evidence type="ECO:0000313" key="2">
    <source>
        <dbReference type="EMBL" id="OKH93305.1"/>
    </source>
</evidence>
<dbReference type="EMBL" id="LFBV01000004">
    <property type="protein sequence ID" value="OKH93305.1"/>
    <property type="molecule type" value="Genomic_DNA"/>
</dbReference>
<dbReference type="Proteomes" id="UP000186455">
    <property type="component" value="Unassembled WGS sequence"/>
</dbReference>
<protein>
    <submittedName>
        <fullName evidence="2">Uncharacterized protein</fullName>
    </submittedName>
</protein>
<accession>A0A1Q4V681</accession>
<evidence type="ECO:0000256" key="1">
    <source>
        <dbReference type="SAM" id="MobiDB-lite"/>
    </source>
</evidence>
<organism evidence="2 3">
    <name type="scientific">Streptomyces uncialis</name>
    <dbReference type="NCBI Taxonomy" id="1048205"/>
    <lineage>
        <taxon>Bacteria</taxon>
        <taxon>Bacillati</taxon>
        <taxon>Actinomycetota</taxon>
        <taxon>Actinomycetes</taxon>
        <taxon>Kitasatosporales</taxon>
        <taxon>Streptomycetaceae</taxon>
        <taxon>Streptomyces</taxon>
    </lineage>
</organism>
<feature type="compositionally biased region" description="Polar residues" evidence="1">
    <location>
        <begin position="70"/>
        <end position="82"/>
    </location>
</feature>
<dbReference type="GeneID" id="96791812"/>
<dbReference type="RefSeq" id="WP_073789417.1">
    <property type="nucleotide sequence ID" value="NZ_CP108638.1"/>
</dbReference>
<reference evidence="2 3" key="1">
    <citation type="submission" date="2015-06" db="EMBL/GenBank/DDBJ databases">
        <title>Cloning and characterization of the uncialamcin biosynthetic gene cluster.</title>
        <authorList>
            <person name="Yan X."/>
            <person name="Huang T."/>
            <person name="Ge H."/>
            <person name="Shen B."/>
        </authorList>
    </citation>
    <scope>NUCLEOTIDE SEQUENCE [LARGE SCALE GENOMIC DNA]</scope>
    <source>
        <strain evidence="2 3">DCA2648</strain>
    </source>
</reference>
<dbReference type="AlphaFoldDB" id="A0A1Q4V681"/>
<comment type="caution">
    <text evidence="2">The sequence shown here is derived from an EMBL/GenBank/DDBJ whole genome shotgun (WGS) entry which is preliminary data.</text>
</comment>